<dbReference type="Bgee" id="ENSGACG00000008704">
    <property type="expression patterns" value="Expressed in embryo and 13 other cell types or tissues"/>
</dbReference>
<dbReference type="InterPro" id="IPR028039">
    <property type="entry name" value="CCDC32"/>
</dbReference>
<proteinExistence type="predicted"/>
<dbReference type="PANTHER" id="PTHR31800:SF1">
    <property type="entry name" value="COILED-COIL DOMAIN-CONTAINING PROTEIN 32"/>
    <property type="match status" value="1"/>
</dbReference>
<sequence>MIEDFENKEDVRSSGELWTEICSSLSPVSQATPEIHPEFIDSFQPAAQLAPQVNGHSNGTNGTSSGVKWQPMEDSEIYIASLENRLKKIKGQSSDVTSRDMLRSLSQAKKECWDRFLHDAQASELFQGGDMDDSALEHFKRWLIPEKVAISAEELEYLLRPSQDNEQAEAAQTQIEEDTTAEGANPDQDGPHTPEK</sequence>
<evidence type="ECO:0000256" key="2">
    <source>
        <dbReference type="SAM" id="MobiDB-lite"/>
    </source>
</evidence>
<protein>
    <submittedName>
        <fullName evidence="3">Coiled-coil domain containing 32</fullName>
    </submittedName>
</protein>
<feature type="coiled-coil region" evidence="1">
    <location>
        <begin position="72"/>
        <end position="99"/>
    </location>
</feature>
<dbReference type="Pfam" id="PF14989">
    <property type="entry name" value="CCDC32"/>
    <property type="match status" value="1"/>
</dbReference>
<dbReference type="Proteomes" id="UP000007635">
    <property type="component" value="Chromosome XV"/>
</dbReference>
<dbReference type="Ensembl" id="ENSGACT00000011529.2">
    <property type="protein sequence ID" value="ENSGACP00000011506.1"/>
    <property type="gene ID" value="ENSGACG00000008704.2"/>
</dbReference>
<accession>G3P1N3</accession>
<dbReference type="InParanoid" id="G3P1N3"/>
<dbReference type="GO" id="GO:0044782">
    <property type="term" value="P:cilium organization"/>
    <property type="evidence" value="ECO:0007669"/>
    <property type="project" value="Ensembl"/>
</dbReference>
<dbReference type="eggNOG" id="KOG4106">
    <property type="taxonomic scope" value="Eukaryota"/>
</dbReference>
<evidence type="ECO:0000256" key="1">
    <source>
        <dbReference type="SAM" id="Coils"/>
    </source>
</evidence>
<organism evidence="3 4">
    <name type="scientific">Gasterosteus aculeatus aculeatus</name>
    <name type="common">three-spined stickleback</name>
    <dbReference type="NCBI Taxonomy" id="481459"/>
    <lineage>
        <taxon>Eukaryota</taxon>
        <taxon>Metazoa</taxon>
        <taxon>Chordata</taxon>
        <taxon>Craniata</taxon>
        <taxon>Vertebrata</taxon>
        <taxon>Euteleostomi</taxon>
        <taxon>Actinopterygii</taxon>
        <taxon>Neopterygii</taxon>
        <taxon>Teleostei</taxon>
        <taxon>Neoteleostei</taxon>
        <taxon>Acanthomorphata</taxon>
        <taxon>Eupercaria</taxon>
        <taxon>Perciformes</taxon>
        <taxon>Cottioidei</taxon>
        <taxon>Gasterosteales</taxon>
        <taxon>Gasterosteidae</taxon>
        <taxon>Gasterosteus</taxon>
    </lineage>
</organism>
<reference evidence="3" key="3">
    <citation type="submission" date="2025-09" db="UniProtKB">
        <authorList>
            <consortium name="Ensembl"/>
        </authorList>
    </citation>
    <scope>IDENTIFICATION</scope>
</reference>
<dbReference type="GeneTree" id="ENSGT00390000014780"/>
<dbReference type="STRING" id="69293.ENSGACP00000011506"/>
<evidence type="ECO:0000313" key="4">
    <source>
        <dbReference type="Proteomes" id="UP000007635"/>
    </source>
</evidence>
<feature type="region of interest" description="Disordered" evidence="2">
    <location>
        <begin position="160"/>
        <end position="196"/>
    </location>
</feature>
<keyword evidence="4" id="KW-1185">Reference proteome</keyword>
<dbReference type="AlphaFoldDB" id="G3P1N3"/>
<dbReference type="FunCoup" id="G3P1N3">
    <property type="interactions" value="409"/>
</dbReference>
<name>G3P1N3_GASAC</name>
<reference evidence="3" key="2">
    <citation type="submission" date="2025-08" db="UniProtKB">
        <authorList>
            <consortium name="Ensembl"/>
        </authorList>
    </citation>
    <scope>IDENTIFICATION</scope>
</reference>
<reference evidence="3 4" key="1">
    <citation type="journal article" date="2021" name="G3 (Bethesda)">
        <title>Improved contiguity of the threespine stickleback genome using long-read sequencing.</title>
        <authorList>
            <person name="Nath S."/>
            <person name="Shaw D.E."/>
            <person name="White M.A."/>
        </authorList>
    </citation>
    <scope>NUCLEOTIDE SEQUENCE [LARGE SCALE GENOMIC DNA]</scope>
    <source>
        <strain evidence="3 4">Lake Benthic</strain>
    </source>
</reference>
<evidence type="ECO:0000313" key="3">
    <source>
        <dbReference type="Ensembl" id="ENSGACP00000011506.1"/>
    </source>
</evidence>
<dbReference type="GO" id="GO:0060322">
    <property type="term" value="P:head development"/>
    <property type="evidence" value="ECO:0007669"/>
    <property type="project" value="Ensembl"/>
</dbReference>
<dbReference type="PANTHER" id="PTHR31800">
    <property type="entry name" value="COILED-COIL DOMAIN-CONTAINING PROTEIN 32"/>
    <property type="match status" value="1"/>
</dbReference>
<keyword evidence="1" id="KW-0175">Coiled coil</keyword>